<keyword evidence="2" id="KW-1185">Reference proteome</keyword>
<protein>
    <submittedName>
        <fullName evidence="1">Uncharacterized protein</fullName>
    </submittedName>
</protein>
<organism evidence="1 2">
    <name type="scientific">Planktothrix serta PCC 8927</name>
    <dbReference type="NCBI Taxonomy" id="671068"/>
    <lineage>
        <taxon>Bacteria</taxon>
        <taxon>Bacillati</taxon>
        <taxon>Cyanobacteriota</taxon>
        <taxon>Cyanophyceae</taxon>
        <taxon>Oscillatoriophycideae</taxon>
        <taxon>Oscillatoriales</taxon>
        <taxon>Microcoleaceae</taxon>
        <taxon>Planktothrix</taxon>
    </lineage>
</organism>
<reference evidence="1" key="1">
    <citation type="submission" date="2019-10" db="EMBL/GenBank/DDBJ databases">
        <authorList>
            <consortium name="Genoscope - CEA"/>
            <person name="William W."/>
        </authorList>
    </citation>
    <scope>NUCLEOTIDE SEQUENCE [LARGE SCALE GENOMIC DNA]</scope>
    <source>
        <strain evidence="1">BBR_PRJEB10992</strain>
    </source>
</reference>
<evidence type="ECO:0000313" key="1">
    <source>
        <dbReference type="EMBL" id="VXD15176.1"/>
    </source>
</evidence>
<proteinExistence type="predicted"/>
<evidence type="ECO:0000313" key="2">
    <source>
        <dbReference type="Proteomes" id="UP000184550"/>
    </source>
</evidence>
<dbReference type="AlphaFoldDB" id="A0A7Z9BIY8"/>
<gene>
    <name evidence="1" type="ORF">PL8927_380084</name>
</gene>
<comment type="caution">
    <text evidence="1">The sequence shown here is derived from an EMBL/GenBank/DDBJ whole genome shotgun (WGS) entry which is preliminary data.</text>
</comment>
<name>A0A7Z9BIY8_9CYAN</name>
<dbReference type="EMBL" id="CZCU02000111">
    <property type="protein sequence ID" value="VXD15176.1"/>
    <property type="molecule type" value="Genomic_DNA"/>
</dbReference>
<sequence>MLGSLASSERGGKATQVVLTARIFNIFLYCFSTNISYGTQKITFTP</sequence>
<accession>A0A7Z9BIY8</accession>
<dbReference type="Proteomes" id="UP000184550">
    <property type="component" value="Unassembled WGS sequence"/>
</dbReference>